<dbReference type="EMBL" id="JBBHJY010000011">
    <property type="protein sequence ID" value="MEJ6011849.1"/>
    <property type="molecule type" value="Genomic_DNA"/>
</dbReference>
<feature type="domain" description="ThuA-like" evidence="2">
    <location>
        <begin position="137"/>
        <end position="365"/>
    </location>
</feature>
<dbReference type="Gene3D" id="3.40.50.880">
    <property type="match status" value="1"/>
</dbReference>
<sequence>MKVVLTTAAALAGLALAAPAIAGPVTDCPNRDVPFSAQSPLIDVLLSPAAKAVIDKHAPGRLDKMPPNFAGTKTPSFASILTAESATRFTGMSADKVAEIDKELRALPVTAADKAARCQRFDNDVPTFPAMPKGKVRLLVMEKINGFKDVPSVEAAHAALTAMAERKGWAIAFTEKGGAINARTLGQFDAVIWNNISGDILTLSQRKALQSFLAKGGGFAAMHGSAGDPAYFWDWYADKLIGARFTGHPMAPQFQEARVIVSTDHPIAKAAKLPREWRMTDEWYSFKTSPRAAGAQVIASLDEGSYTRKSPMGPDGYLDMGNDHPLAWTNCIGRGRMFYSSIGHMPQTYTQPQALALLEAGIDWAASNKKACPAR</sequence>
<protein>
    <submittedName>
        <fullName evidence="3">ThuA domain-containing protein</fullName>
    </submittedName>
</protein>
<dbReference type="InterPro" id="IPR029010">
    <property type="entry name" value="ThuA-like"/>
</dbReference>
<feature type="chain" id="PRO_5045413067" evidence="1">
    <location>
        <begin position="23"/>
        <end position="375"/>
    </location>
</feature>
<dbReference type="Proteomes" id="UP001379235">
    <property type="component" value="Unassembled WGS sequence"/>
</dbReference>
<evidence type="ECO:0000313" key="4">
    <source>
        <dbReference type="Proteomes" id="UP001379235"/>
    </source>
</evidence>
<dbReference type="InterPro" id="IPR029062">
    <property type="entry name" value="Class_I_gatase-like"/>
</dbReference>
<organism evidence="3 4">
    <name type="scientific">Novosphingobium aquae</name>
    <dbReference type="NCBI Taxonomy" id="3133435"/>
    <lineage>
        <taxon>Bacteria</taxon>
        <taxon>Pseudomonadati</taxon>
        <taxon>Pseudomonadota</taxon>
        <taxon>Alphaproteobacteria</taxon>
        <taxon>Sphingomonadales</taxon>
        <taxon>Sphingomonadaceae</taxon>
        <taxon>Novosphingobium</taxon>
    </lineage>
</organism>
<evidence type="ECO:0000259" key="2">
    <source>
        <dbReference type="Pfam" id="PF06283"/>
    </source>
</evidence>
<accession>A0ABU8SD30</accession>
<dbReference type="Pfam" id="PF06283">
    <property type="entry name" value="ThuA"/>
    <property type="match status" value="1"/>
</dbReference>
<keyword evidence="4" id="KW-1185">Reference proteome</keyword>
<gene>
    <name evidence="3" type="ORF">WG900_18245</name>
</gene>
<proteinExistence type="predicted"/>
<dbReference type="PANTHER" id="PTHR40469:SF2">
    <property type="entry name" value="GALACTOSE-BINDING DOMAIN-LIKE SUPERFAMILY PROTEIN"/>
    <property type="match status" value="1"/>
</dbReference>
<evidence type="ECO:0000256" key="1">
    <source>
        <dbReference type="SAM" id="SignalP"/>
    </source>
</evidence>
<name>A0ABU8SD30_9SPHN</name>
<keyword evidence="1" id="KW-0732">Signal</keyword>
<dbReference type="RefSeq" id="WP_339969484.1">
    <property type="nucleotide sequence ID" value="NZ_JBBHJY010000011.1"/>
</dbReference>
<comment type="caution">
    <text evidence="3">The sequence shown here is derived from an EMBL/GenBank/DDBJ whole genome shotgun (WGS) entry which is preliminary data.</text>
</comment>
<dbReference type="SUPFAM" id="SSF52317">
    <property type="entry name" value="Class I glutamine amidotransferase-like"/>
    <property type="match status" value="1"/>
</dbReference>
<dbReference type="PANTHER" id="PTHR40469">
    <property type="entry name" value="SECRETED GLYCOSYL HYDROLASE"/>
    <property type="match status" value="1"/>
</dbReference>
<reference evidence="3 4" key="1">
    <citation type="submission" date="2024-03" db="EMBL/GenBank/DDBJ databases">
        <authorList>
            <person name="Jo J.-H."/>
        </authorList>
    </citation>
    <scope>NUCLEOTIDE SEQUENCE [LARGE SCALE GENOMIC DNA]</scope>
    <source>
        <strain evidence="3 4">AS3R-12</strain>
    </source>
</reference>
<feature type="signal peptide" evidence="1">
    <location>
        <begin position="1"/>
        <end position="22"/>
    </location>
</feature>
<evidence type="ECO:0000313" key="3">
    <source>
        <dbReference type="EMBL" id="MEJ6011849.1"/>
    </source>
</evidence>